<evidence type="ECO:0000256" key="3">
    <source>
        <dbReference type="ARBA" id="ARBA00022801"/>
    </source>
</evidence>
<dbReference type="InterPro" id="IPR038765">
    <property type="entry name" value="Papain-like_cys_pep_sf"/>
</dbReference>
<evidence type="ECO:0000259" key="6">
    <source>
        <dbReference type="PROSITE" id="PS51935"/>
    </source>
</evidence>
<gene>
    <name evidence="7" type="ORF">JK636_09685</name>
</gene>
<evidence type="ECO:0000259" key="5">
    <source>
        <dbReference type="PROSITE" id="PS51781"/>
    </source>
</evidence>
<keyword evidence="2" id="KW-0645">Protease</keyword>
<evidence type="ECO:0000313" key="8">
    <source>
        <dbReference type="Proteomes" id="UP000632377"/>
    </source>
</evidence>
<dbReference type="EMBL" id="JAESWC010000002">
    <property type="protein sequence ID" value="MBL4936032.1"/>
    <property type="molecule type" value="Genomic_DNA"/>
</dbReference>
<comment type="caution">
    <text evidence="7">The sequence shown here is derived from an EMBL/GenBank/DDBJ whole genome shotgun (WGS) entry which is preliminary data.</text>
</comment>
<dbReference type="Pfam" id="PF00877">
    <property type="entry name" value="NLPC_P60"/>
    <property type="match status" value="1"/>
</dbReference>
<accession>A0ABS1T9M1</accession>
<dbReference type="InterPro" id="IPR003646">
    <property type="entry name" value="SH3-like_bac-type"/>
</dbReference>
<feature type="domain" description="SH3b" evidence="5">
    <location>
        <begin position="107"/>
        <end position="170"/>
    </location>
</feature>
<dbReference type="Pfam" id="PF08239">
    <property type="entry name" value="SH3_3"/>
    <property type="match status" value="1"/>
</dbReference>
<evidence type="ECO:0000256" key="4">
    <source>
        <dbReference type="ARBA" id="ARBA00022807"/>
    </source>
</evidence>
<dbReference type="SUPFAM" id="SSF54001">
    <property type="entry name" value="Cysteine proteinases"/>
    <property type="match status" value="1"/>
</dbReference>
<organism evidence="7 8">
    <name type="scientific">Clostridium rhizosphaerae</name>
    <dbReference type="NCBI Taxonomy" id="2803861"/>
    <lineage>
        <taxon>Bacteria</taxon>
        <taxon>Bacillati</taxon>
        <taxon>Bacillota</taxon>
        <taxon>Clostridia</taxon>
        <taxon>Eubacteriales</taxon>
        <taxon>Clostridiaceae</taxon>
        <taxon>Clostridium</taxon>
    </lineage>
</organism>
<feature type="domain" description="NlpC/P60" evidence="6">
    <location>
        <begin position="176"/>
        <end position="301"/>
    </location>
</feature>
<dbReference type="PROSITE" id="PS51781">
    <property type="entry name" value="SH3B"/>
    <property type="match status" value="1"/>
</dbReference>
<evidence type="ECO:0000313" key="7">
    <source>
        <dbReference type="EMBL" id="MBL4936032.1"/>
    </source>
</evidence>
<keyword evidence="8" id="KW-1185">Reference proteome</keyword>
<reference evidence="7 8" key="1">
    <citation type="submission" date="2021-01" db="EMBL/GenBank/DDBJ databases">
        <title>Genome public.</title>
        <authorList>
            <person name="Liu C."/>
            <person name="Sun Q."/>
        </authorList>
    </citation>
    <scope>NUCLEOTIDE SEQUENCE [LARGE SCALE GENOMIC DNA]</scope>
    <source>
        <strain evidence="7 8">YIM B02515</strain>
    </source>
</reference>
<dbReference type="PANTHER" id="PTHR47053">
    <property type="entry name" value="MUREIN DD-ENDOPEPTIDASE MEPH-RELATED"/>
    <property type="match status" value="1"/>
</dbReference>
<dbReference type="InterPro" id="IPR051202">
    <property type="entry name" value="Peptidase_C40"/>
</dbReference>
<evidence type="ECO:0000256" key="1">
    <source>
        <dbReference type="ARBA" id="ARBA00007074"/>
    </source>
</evidence>
<name>A0ABS1T9M1_9CLOT</name>
<dbReference type="SUPFAM" id="SSF50044">
    <property type="entry name" value="SH3-domain"/>
    <property type="match status" value="1"/>
</dbReference>
<keyword evidence="4" id="KW-0788">Thiol protease</keyword>
<dbReference type="RefSeq" id="WP_202748611.1">
    <property type="nucleotide sequence ID" value="NZ_JAESWC010000002.1"/>
</dbReference>
<dbReference type="Gene3D" id="2.30.30.40">
    <property type="entry name" value="SH3 Domains"/>
    <property type="match status" value="1"/>
</dbReference>
<protein>
    <submittedName>
        <fullName evidence="7">C40 family peptidase</fullName>
    </submittedName>
</protein>
<comment type="similarity">
    <text evidence="1">Belongs to the peptidase C40 family.</text>
</comment>
<sequence length="301" mass="33428">MNWYKGYKIVKDRNGYNLIIYLNSEKAEFSSEIIDDVKKNILTLNGEVNKLVEDKFSNIRINSIKLMLGALVIGTIPFAGHAKVHAETPTTNQVQAAPASFESNRLDATGTVTASRLNVRKGPSTSYSIMHLLWHGNRVKVIGESGNWYQIRLSDGRTGWVSKNYLKLDVNVSTRQQRIDKILSLSKSLLGTPYVWGGSSLQDGGFDCSGFTQYVFKSAGINLNRVSYEQAKQGVAVSRQNLEPGDLVFYSLAGDGRISHVGIYLGNGKMIHSPKTGDVVKITDITTAFWESRYITARRII</sequence>
<dbReference type="InterPro" id="IPR000064">
    <property type="entry name" value="NLP_P60_dom"/>
</dbReference>
<evidence type="ECO:0000256" key="2">
    <source>
        <dbReference type="ARBA" id="ARBA00022670"/>
    </source>
</evidence>
<proteinExistence type="inferred from homology"/>
<dbReference type="PROSITE" id="PS51935">
    <property type="entry name" value="NLPC_P60"/>
    <property type="match status" value="1"/>
</dbReference>
<dbReference type="SMART" id="SM00287">
    <property type="entry name" value="SH3b"/>
    <property type="match status" value="1"/>
</dbReference>
<dbReference type="InterPro" id="IPR036028">
    <property type="entry name" value="SH3-like_dom_sf"/>
</dbReference>
<dbReference type="Gene3D" id="3.90.1720.10">
    <property type="entry name" value="endopeptidase domain like (from Nostoc punctiforme)"/>
    <property type="match status" value="1"/>
</dbReference>
<dbReference type="PANTHER" id="PTHR47053:SF1">
    <property type="entry name" value="MUREIN DD-ENDOPEPTIDASE MEPH-RELATED"/>
    <property type="match status" value="1"/>
</dbReference>
<keyword evidence="3" id="KW-0378">Hydrolase</keyword>
<dbReference type="Proteomes" id="UP000632377">
    <property type="component" value="Unassembled WGS sequence"/>
</dbReference>